<feature type="binding site" evidence="13">
    <location>
        <begin position="168"/>
        <end position="169"/>
    </location>
    <ligand>
        <name>(S)-2,3,4,5-tetrahydrodipicolinate</name>
        <dbReference type="ChEBI" id="CHEBI:16845"/>
    </ligand>
</feature>
<dbReference type="GO" id="GO:0050661">
    <property type="term" value="F:NADP binding"/>
    <property type="evidence" value="ECO:0007669"/>
    <property type="project" value="UniProtKB-UniRule"/>
</dbReference>
<comment type="catalytic activity">
    <reaction evidence="11 13">
        <text>(S)-2,3,4,5-tetrahydrodipicolinate + NADP(+) + H2O = (2S,4S)-4-hydroxy-2,3,4,5-tetrahydrodipicolinate + NADPH + H(+)</text>
        <dbReference type="Rhea" id="RHEA:35331"/>
        <dbReference type="ChEBI" id="CHEBI:15377"/>
        <dbReference type="ChEBI" id="CHEBI:15378"/>
        <dbReference type="ChEBI" id="CHEBI:16845"/>
        <dbReference type="ChEBI" id="CHEBI:57783"/>
        <dbReference type="ChEBI" id="CHEBI:58349"/>
        <dbReference type="ChEBI" id="CHEBI:67139"/>
        <dbReference type="EC" id="1.17.1.8"/>
    </reaction>
</comment>
<dbReference type="PROSITE" id="PS01298">
    <property type="entry name" value="DAPB"/>
    <property type="match status" value="1"/>
</dbReference>
<dbReference type="GO" id="GO:0016726">
    <property type="term" value="F:oxidoreductase activity, acting on CH or CH2 groups, NAD or NADP as acceptor"/>
    <property type="evidence" value="ECO:0007669"/>
    <property type="project" value="UniProtKB-UniRule"/>
</dbReference>
<keyword evidence="7 13" id="KW-0520">NAD</keyword>
<dbReference type="GO" id="GO:0019877">
    <property type="term" value="P:diaminopimelate biosynthetic process"/>
    <property type="evidence" value="ECO:0007669"/>
    <property type="project" value="UniProtKB-UniRule"/>
</dbReference>
<dbReference type="EMBL" id="PDKR01000002">
    <property type="protein sequence ID" value="PPI88689.1"/>
    <property type="molecule type" value="Genomic_DNA"/>
</dbReference>
<organism evidence="16 17">
    <name type="scientific">Candidatus Pantoea edessiphila</name>
    <dbReference type="NCBI Taxonomy" id="2044610"/>
    <lineage>
        <taxon>Bacteria</taxon>
        <taxon>Pseudomonadati</taxon>
        <taxon>Pseudomonadota</taxon>
        <taxon>Gammaproteobacteria</taxon>
        <taxon>Enterobacterales</taxon>
        <taxon>Erwiniaceae</taxon>
        <taxon>Pantoea</taxon>
    </lineage>
</organism>
<evidence type="ECO:0000256" key="5">
    <source>
        <dbReference type="ARBA" id="ARBA00022915"/>
    </source>
</evidence>
<dbReference type="Pfam" id="PF05173">
    <property type="entry name" value="DapB_C"/>
    <property type="match status" value="1"/>
</dbReference>
<evidence type="ECO:0000256" key="13">
    <source>
        <dbReference type="HAMAP-Rule" id="MF_00102"/>
    </source>
</evidence>
<keyword evidence="5 13" id="KW-0220">Diaminopimelate biosynthesis</keyword>
<feature type="domain" description="Dihydrodipicolinate reductase C-terminal" evidence="15">
    <location>
        <begin position="131"/>
        <end position="267"/>
    </location>
</feature>
<dbReference type="PANTHER" id="PTHR20836:SF0">
    <property type="entry name" value="4-HYDROXY-TETRAHYDRODIPICOLINATE REDUCTASE 1, CHLOROPLASTIC-RELATED"/>
    <property type="match status" value="1"/>
</dbReference>
<comment type="caution">
    <text evidence="13">Lacks conserved residue(s) required for the propagation of feature annotation.</text>
</comment>
<evidence type="ECO:0000256" key="2">
    <source>
        <dbReference type="ARBA" id="ARBA00022490"/>
    </source>
</evidence>
<keyword evidence="8 13" id="KW-0457">Lysine biosynthesis</keyword>
<evidence type="ECO:0000256" key="6">
    <source>
        <dbReference type="ARBA" id="ARBA00023002"/>
    </source>
</evidence>
<feature type="active site" description="Proton donor" evidence="13">
    <location>
        <position position="162"/>
    </location>
</feature>
<evidence type="ECO:0000256" key="4">
    <source>
        <dbReference type="ARBA" id="ARBA00022857"/>
    </source>
</evidence>
<dbReference type="GO" id="GO:0005829">
    <property type="term" value="C:cytosol"/>
    <property type="evidence" value="ECO:0007669"/>
    <property type="project" value="TreeGrafter"/>
</dbReference>
<dbReference type="PIRSF" id="PIRSF000161">
    <property type="entry name" value="DHPR"/>
    <property type="match status" value="1"/>
</dbReference>
<gene>
    <name evidence="13" type="primary">dapB</name>
    <name evidence="16" type="ORF">CRV09_01890</name>
</gene>
<dbReference type="UniPathway" id="UPA00034">
    <property type="reaction ID" value="UER00018"/>
</dbReference>
<dbReference type="Proteomes" id="UP000295937">
    <property type="component" value="Unassembled WGS sequence"/>
</dbReference>
<feature type="binding site" evidence="13">
    <location>
        <position position="159"/>
    </location>
    <ligand>
        <name>(S)-2,3,4,5-tetrahydrodipicolinate</name>
        <dbReference type="ChEBI" id="CHEBI:16845"/>
    </ligand>
</feature>
<dbReference type="GO" id="GO:0051287">
    <property type="term" value="F:NAD binding"/>
    <property type="evidence" value="ECO:0007669"/>
    <property type="project" value="UniProtKB-UniRule"/>
</dbReference>
<dbReference type="HAMAP" id="MF_00102">
    <property type="entry name" value="DapB"/>
    <property type="match status" value="1"/>
</dbReference>
<dbReference type="InterPro" id="IPR036291">
    <property type="entry name" value="NAD(P)-bd_dom_sf"/>
</dbReference>
<feature type="binding site" evidence="13">
    <location>
        <begin position="125"/>
        <end position="128"/>
    </location>
    <ligand>
        <name>NAD(+)</name>
        <dbReference type="ChEBI" id="CHEBI:57540"/>
    </ligand>
</feature>
<dbReference type="NCBIfam" id="TIGR00036">
    <property type="entry name" value="dapB"/>
    <property type="match status" value="1"/>
</dbReference>
<feature type="binding site" evidence="13">
    <location>
        <begin position="101"/>
        <end position="103"/>
    </location>
    <ligand>
        <name>NAD(+)</name>
        <dbReference type="ChEBI" id="CHEBI:57540"/>
    </ligand>
</feature>
<dbReference type="Gene3D" id="3.30.360.10">
    <property type="entry name" value="Dihydrodipicolinate Reductase, domain 2"/>
    <property type="match status" value="1"/>
</dbReference>
<comment type="similarity">
    <text evidence="1 13">Belongs to the DapB family.</text>
</comment>
<keyword evidence="4 13" id="KW-0521">NADP</keyword>
<name>A0A2P5T274_9GAMM</name>
<proteinExistence type="inferred from homology"/>
<evidence type="ECO:0000256" key="12">
    <source>
        <dbReference type="ARBA" id="ARBA00049396"/>
    </source>
</evidence>
<evidence type="ECO:0000313" key="17">
    <source>
        <dbReference type="Proteomes" id="UP000295937"/>
    </source>
</evidence>
<feature type="active site" description="Proton donor/acceptor" evidence="13">
    <location>
        <position position="158"/>
    </location>
</feature>
<dbReference type="AlphaFoldDB" id="A0A2P5T274"/>
<comment type="pathway">
    <text evidence="9 13">Amino-acid biosynthesis; L-lysine biosynthesis via DAP pathway; (S)-tetrahydrodipicolinate from L-aspartate: step 4/4.</text>
</comment>
<keyword evidence="2 13" id="KW-0963">Cytoplasm</keyword>
<evidence type="ECO:0000256" key="1">
    <source>
        <dbReference type="ARBA" id="ARBA00006642"/>
    </source>
</evidence>
<dbReference type="GO" id="GO:0009089">
    <property type="term" value="P:lysine biosynthetic process via diaminopimelate"/>
    <property type="evidence" value="ECO:0007669"/>
    <property type="project" value="UniProtKB-UniRule"/>
</dbReference>
<evidence type="ECO:0000313" key="16">
    <source>
        <dbReference type="EMBL" id="PPI88689.1"/>
    </source>
</evidence>
<dbReference type="InterPro" id="IPR023940">
    <property type="entry name" value="DHDPR_bac"/>
</dbReference>
<dbReference type="FunFam" id="3.30.360.10:FF:000004">
    <property type="entry name" value="4-hydroxy-tetrahydrodipicolinate reductase"/>
    <property type="match status" value="1"/>
</dbReference>
<comment type="subunit">
    <text evidence="13">Homotetramer.</text>
</comment>
<dbReference type="RefSeq" id="WP_136132526.1">
    <property type="nucleotide sequence ID" value="NZ_PDKR01000002.1"/>
</dbReference>
<keyword evidence="6 13" id="KW-0560">Oxidoreductase</keyword>
<feature type="domain" description="Dihydrodipicolinate reductase N-terminal" evidence="14">
    <location>
        <begin position="6"/>
        <end position="128"/>
    </location>
</feature>
<feature type="binding site" evidence="13">
    <location>
        <begin position="12"/>
        <end position="17"/>
    </location>
    <ligand>
        <name>NAD(+)</name>
        <dbReference type="ChEBI" id="CHEBI:57540"/>
    </ligand>
</feature>
<dbReference type="SUPFAM" id="SSF51735">
    <property type="entry name" value="NAD(P)-binding Rossmann-fold domains"/>
    <property type="match status" value="1"/>
</dbReference>
<dbReference type="OrthoDB" id="9790352at2"/>
<dbReference type="Gene3D" id="3.40.50.720">
    <property type="entry name" value="NAD(P)-binding Rossmann-like Domain"/>
    <property type="match status" value="1"/>
</dbReference>
<protein>
    <recommendedName>
        <fullName evidence="10 13">4-hydroxy-tetrahydrodipicolinate reductase</fullName>
        <shortName evidence="13">HTPA reductase</shortName>
        <ecNumber evidence="10 13">1.17.1.8</ecNumber>
    </recommendedName>
</protein>
<evidence type="ECO:0000256" key="9">
    <source>
        <dbReference type="ARBA" id="ARBA00037922"/>
    </source>
</evidence>
<evidence type="ECO:0000259" key="14">
    <source>
        <dbReference type="Pfam" id="PF01113"/>
    </source>
</evidence>
<comment type="subcellular location">
    <subcellularLocation>
        <location evidence="13">Cytoplasm</location>
    </subcellularLocation>
</comment>
<dbReference type="InterPro" id="IPR000846">
    <property type="entry name" value="DapB_N"/>
</dbReference>
<keyword evidence="3 13" id="KW-0028">Amino-acid biosynthesis</keyword>
<sequence>MMDDNIRIAITGGQGRMGRSLILAAQQKHMNLGGVLVKPGSSVIGRDVGELIGSYKFNIKISDNLYSIIDDFDLLIDFTNTQATMKYLDICLKYKKPMVIGTTGFNQTEQDLINRVSQEIAIVLSANFSIGMNIVLKLLEKTAKVIGSNSDIEIIEKHHSRKIDAPSGTALVMGKTIANVMNLDFDKHKVCKREGIIGERKKQSIGLSTVRAGDIIGEHTAIFASIGEIIEINHKVSSRMNFAIGAIKAAEWLKYKKYGLFDMCDVLNLSCL</sequence>
<comment type="caution">
    <text evidence="16">The sequence shown here is derived from an EMBL/GenBank/DDBJ whole genome shotgun (WGS) entry which is preliminary data.</text>
</comment>
<dbReference type="InterPro" id="IPR022664">
    <property type="entry name" value="DapB_N_CS"/>
</dbReference>
<dbReference type="SUPFAM" id="SSF55347">
    <property type="entry name" value="Glyceraldehyde-3-phosphate dehydrogenase-like, C-terminal domain"/>
    <property type="match status" value="1"/>
</dbReference>
<feature type="binding site" evidence="13">
    <location>
        <position position="38"/>
    </location>
    <ligand>
        <name>NADP(+)</name>
        <dbReference type="ChEBI" id="CHEBI:58349"/>
    </ligand>
</feature>
<reference evidence="16 17" key="1">
    <citation type="journal article" date="2018" name="Genome Biol. Evol.">
        <title>Cladogenesis and Genomic Streamlining in Extracellular Endosymbionts of Tropical Stink Bugs.</title>
        <authorList>
            <person name="Otero-Bravo A."/>
            <person name="Goffredi S."/>
            <person name="Sabree Z.L."/>
        </authorList>
    </citation>
    <scope>NUCLEOTIDE SEQUENCE [LARGE SCALE GENOMIC DNA]</scope>
    <source>
        <strain evidence="16 17">SoEO</strain>
    </source>
</reference>
<evidence type="ECO:0000256" key="10">
    <source>
        <dbReference type="ARBA" id="ARBA00038983"/>
    </source>
</evidence>
<comment type="caution">
    <text evidence="13">Was originally thought to be a dihydrodipicolinate reductase (DHDPR), catalyzing the conversion of dihydrodipicolinate to tetrahydrodipicolinate. However, it was shown in E.coli that the substrate of the enzymatic reaction is not dihydrodipicolinate (DHDP) but in fact (2S,4S)-4-hydroxy-2,3,4,5-tetrahydrodipicolinic acid (HTPA), the product released by the DapA-catalyzed reaction.</text>
</comment>
<dbReference type="PANTHER" id="PTHR20836">
    <property type="entry name" value="DIHYDRODIPICOLINATE REDUCTASE"/>
    <property type="match status" value="1"/>
</dbReference>
<evidence type="ECO:0000256" key="11">
    <source>
        <dbReference type="ARBA" id="ARBA00049080"/>
    </source>
</evidence>
<evidence type="ECO:0000256" key="7">
    <source>
        <dbReference type="ARBA" id="ARBA00023027"/>
    </source>
</evidence>
<dbReference type="Pfam" id="PF01113">
    <property type="entry name" value="DapB_N"/>
    <property type="match status" value="1"/>
</dbReference>
<evidence type="ECO:0000256" key="3">
    <source>
        <dbReference type="ARBA" id="ARBA00022605"/>
    </source>
</evidence>
<evidence type="ECO:0000259" key="15">
    <source>
        <dbReference type="Pfam" id="PF05173"/>
    </source>
</evidence>
<accession>A0A2P5T274</accession>
<dbReference type="EC" id="1.17.1.8" evidence="10 13"/>
<evidence type="ECO:0000256" key="8">
    <source>
        <dbReference type="ARBA" id="ARBA00023154"/>
    </source>
</evidence>
<comment type="catalytic activity">
    <reaction evidence="12 13">
        <text>(S)-2,3,4,5-tetrahydrodipicolinate + NAD(+) + H2O = (2S,4S)-4-hydroxy-2,3,4,5-tetrahydrodipicolinate + NADH + H(+)</text>
        <dbReference type="Rhea" id="RHEA:35323"/>
        <dbReference type="ChEBI" id="CHEBI:15377"/>
        <dbReference type="ChEBI" id="CHEBI:15378"/>
        <dbReference type="ChEBI" id="CHEBI:16845"/>
        <dbReference type="ChEBI" id="CHEBI:57540"/>
        <dbReference type="ChEBI" id="CHEBI:57945"/>
        <dbReference type="ChEBI" id="CHEBI:67139"/>
        <dbReference type="EC" id="1.17.1.8"/>
    </reaction>
</comment>
<comment type="function">
    <text evidence="13">Catalyzes the conversion of 4-hydroxy-tetrahydrodipicolinate (HTPA) to tetrahydrodipicolinate.</text>
</comment>
<dbReference type="InterPro" id="IPR022663">
    <property type="entry name" value="DapB_C"/>
</dbReference>
<dbReference type="GO" id="GO:0008839">
    <property type="term" value="F:4-hydroxy-tetrahydrodipicolinate reductase"/>
    <property type="evidence" value="ECO:0007669"/>
    <property type="project" value="UniProtKB-UniRule"/>
</dbReference>
<dbReference type="CDD" id="cd02274">
    <property type="entry name" value="DHDPR_N"/>
    <property type="match status" value="1"/>
</dbReference>